<gene>
    <name evidence="1" type="ORF">DJ90_1699</name>
</gene>
<reference evidence="1 2" key="1">
    <citation type="submission" date="2014-04" db="EMBL/GenBank/DDBJ databases">
        <authorList>
            <person name="Bishop-Lilly K.A."/>
            <person name="Broomall S.M."/>
            <person name="Chain P.S."/>
            <person name="Chertkov O."/>
            <person name="Coyne S.R."/>
            <person name="Daligault H.E."/>
            <person name="Davenport K.W."/>
            <person name="Erkkila T."/>
            <person name="Frey K.G."/>
            <person name="Gibbons H.S."/>
            <person name="Gu W."/>
            <person name="Jaissle J."/>
            <person name="Johnson S.L."/>
            <person name="Koroleva G.I."/>
            <person name="Ladner J.T."/>
            <person name="Lo C.-C."/>
            <person name="Minogue T.D."/>
            <person name="Munk C."/>
            <person name="Palacios G.F."/>
            <person name="Redden C.L."/>
            <person name="Rosenzweig C.N."/>
            <person name="Scholz M.B."/>
            <person name="Teshima H."/>
            <person name="Xu Y."/>
        </authorList>
    </citation>
    <scope>NUCLEOTIDE SEQUENCE [LARGE SCALE GENOMIC DNA]</scope>
    <source>
        <strain evidence="1 2">8244</strain>
    </source>
</reference>
<dbReference type="PATRIC" id="fig|44252.3.peg.3303"/>
<accession>A0A090ZD88</accession>
<evidence type="ECO:0000313" key="2">
    <source>
        <dbReference type="Proteomes" id="UP000029278"/>
    </source>
</evidence>
<dbReference type="OrthoDB" id="2594680at2"/>
<dbReference type="Proteomes" id="UP000029278">
    <property type="component" value="Unassembled WGS sequence"/>
</dbReference>
<name>A0A090ZD88_PAEMA</name>
<dbReference type="GeneID" id="77007592"/>
<sequence>MLEKLQSAAPEDTAYFYSASAAEEIERGCIGHLRGYFGSSGETFWANWFEHLPTLKTPAFRAELDAVVQALTEQGWLQSRSRMHQLCLSHPEARLSGAWHSGVYGFCFQTAHHRYYLRCFPHAGDYNFYLYCYIRPERLSERSPGR</sequence>
<dbReference type="STRING" id="44252.DJ90_1699"/>
<keyword evidence="2" id="KW-1185">Reference proteome</keyword>
<dbReference type="AlphaFoldDB" id="A0A090ZD88"/>
<evidence type="ECO:0000313" key="1">
    <source>
        <dbReference type="EMBL" id="KFN08170.1"/>
    </source>
</evidence>
<organism evidence="1 2">
    <name type="scientific">Paenibacillus macerans</name>
    <name type="common">Bacillus macerans</name>
    <dbReference type="NCBI Taxonomy" id="44252"/>
    <lineage>
        <taxon>Bacteria</taxon>
        <taxon>Bacillati</taxon>
        <taxon>Bacillota</taxon>
        <taxon>Bacilli</taxon>
        <taxon>Bacillales</taxon>
        <taxon>Paenibacillaceae</taxon>
        <taxon>Paenibacillus</taxon>
    </lineage>
</organism>
<protein>
    <submittedName>
        <fullName evidence="1">Uncharacterized protein</fullName>
    </submittedName>
</protein>
<dbReference type="RefSeq" id="WP_051985482.1">
    <property type="nucleotide sequence ID" value="NZ_JAKOBR010000018.1"/>
</dbReference>
<comment type="caution">
    <text evidence="1">The sequence shown here is derived from an EMBL/GenBank/DDBJ whole genome shotgun (WGS) entry which is preliminary data.</text>
</comment>
<proteinExistence type="predicted"/>
<dbReference type="EMBL" id="JMQA01000029">
    <property type="protein sequence ID" value="KFN08170.1"/>
    <property type="molecule type" value="Genomic_DNA"/>
</dbReference>
<dbReference type="HOGENOM" id="CLU_1775611_0_0_9"/>